<evidence type="ECO:0000313" key="2">
    <source>
        <dbReference type="EMBL" id="KAK4215871.1"/>
    </source>
</evidence>
<dbReference type="PANTHER" id="PTHR13884">
    <property type="entry name" value="DUF853 DOMAIN-CONTAINING PROTEIN"/>
    <property type="match status" value="1"/>
</dbReference>
<dbReference type="SUPFAM" id="SSF52540">
    <property type="entry name" value="P-loop containing nucleoside triphosphate hydrolases"/>
    <property type="match status" value="1"/>
</dbReference>
<accession>A0AAN7B7R0</accession>
<evidence type="ECO:0000313" key="3">
    <source>
        <dbReference type="Proteomes" id="UP001301769"/>
    </source>
</evidence>
<dbReference type="Gene3D" id="3.40.50.300">
    <property type="entry name" value="P-loop containing nucleotide triphosphate hydrolases"/>
    <property type="match status" value="1"/>
</dbReference>
<dbReference type="AlphaFoldDB" id="A0AAN7B7R0"/>
<sequence length="607" mass="66624">MPVNGPNVINPPKKPEDETARESSVDDQDIEREIVNSTSCTSDSEGEQAAEEAIRKQHLRLLEKRADTDELNEVVSTPLFTEPVRKYAHTLAKTSFASPFSQYGLLGGDISGNDKNVASDDHSDPRVYWNIAAPSSFFICGSQGSGKSHHLSCLLENALAPCAANILPRPLTGILFHYDTFVSDTGGSPCEAAWLSTNPKIKVRVLCPPTNLGTMKKLYGRFPNIHVQELRLNESDLDTKRMLNLMAVSVNGNMPLYMSVVNRILRDLRIKQQQNGQGFDYSAFKQMLASEPLTEMQLAPLKQRLETLESFMVEGQAKAFDLWAGRTGSYGTKPGPQQHKNPPPPPPSKIKRSKASSGIDWSPQHSRLTIVDLSCPCVTAEMACSLFNICLSLFLEQDSASVGRVVALDEAHKYMNESAECQMLTQALLETIRLQRHLGARVLISTQEPTISPKLLDLCSVTAVHRFTSPDWLNVLRKHIAGVSKGAEILERATRMAQREALAKDSEGATEEEQIKEIIDGVGTLNVQDAGGDPLMELFSKIVSLKVGEALIFAPSAIIGVRKKVSKSKEGDVVEESMGVQRLTHGVLRVRIRNRTTADGGKSIMAV</sequence>
<comment type="caution">
    <text evidence="2">The sequence shown here is derived from an EMBL/GenBank/DDBJ whole genome shotgun (WGS) entry which is preliminary data.</text>
</comment>
<evidence type="ECO:0008006" key="4">
    <source>
        <dbReference type="Google" id="ProtNLM"/>
    </source>
</evidence>
<evidence type="ECO:0000256" key="1">
    <source>
        <dbReference type="SAM" id="MobiDB-lite"/>
    </source>
</evidence>
<proteinExistence type="predicted"/>
<feature type="region of interest" description="Disordered" evidence="1">
    <location>
        <begin position="330"/>
        <end position="361"/>
    </location>
</feature>
<name>A0AAN7B7R0_9PEZI</name>
<feature type="region of interest" description="Disordered" evidence="1">
    <location>
        <begin position="1"/>
        <end position="48"/>
    </location>
</feature>
<gene>
    <name evidence="2" type="ORF">QBC37DRAFT_280832</name>
</gene>
<dbReference type="PANTHER" id="PTHR13884:SF16">
    <property type="entry name" value="AAA+ ATPASE DOMAIN-CONTAINING PROTEIN-RELATED"/>
    <property type="match status" value="1"/>
</dbReference>
<dbReference type="InterPro" id="IPR053236">
    <property type="entry name" value="Cornifin"/>
</dbReference>
<reference evidence="2" key="2">
    <citation type="submission" date="2023-05" db="EMBL/GenBank/DDBJ databases">
        <authorList>
            <consortium name="Lawrence Berkeley National Laboratory"/>
            <person name="Steindorff A."/>
            <person name="Hensen N."/>
            <person name="Bonometti L."/>
            <person name="Westerberg I."/>
            <person name="Brannstrom I.O."/>
            <person name="Guillou S."/>
            <person name="Cros-Aarteil S."/>
            <person name="Calhoun S."/>
            <person name="Haridas S."/>
            <person name="Kuo A."/>
            <person name="Mondo S."/>
            <person name="Pangilinan J."/>
            <person name="Riley R."/>
            <person name="Labutti K."/>
            <person name="Andreopoulos B."/>
            <person name="Lipzen A."/>
            <person name="Chen C."/>
            <person name="Yanf M."/>
            <person name="Daum C."/>
            <person name="Ng V."/>
            <person name="Clum A."/>
            <person name="Ohm R."/>
            <person name="Martin F."/>
            <person name="Silar P."/>
            <person name="Natvig D."/>
            <person name="Lalanne C."/>
            <person name="Gautier V."/>
            <person name="Ament-Velasquez S.L."/>
            <person name="Kruys A."/>
            <person name="Hutchinson M.I."/>
            <person name="Powell A.J."/>
            <person name="Barry K."/>
            <person name="Miller A.N."/>
            <person name="Grigoriev I.V."/>
            <person name="Debuchy R."/>
            <person name="Gladieux P."/>
            <person name="Thoren M.H."/>
            <person name="Johannesson H."/>
        </authorList>
    </citation>
    <scope>NUCLEOTIDE SEQUENCE</scope>
    <source>
        <strain evidence="2">PSN293</strain>
    </source>
</reference>
<organism evidence="2 3">
    <name type="scientific">Rhypophila decipiens</name>
    <dbReference type="NCBI Taxonomy" id="261697"/>
    <lineage>
        <taxon>Eukaryota</taxon>
        <taxon>Fungi</taxon>
        <taxon>Dikarya</taxon>
        <taxon>Ascomycota</taxon>
        <taxon>Pezizomycotina</taxon>
        <taxon>Sordariomycetes</taxon>
        <taxon>Sordariomycetidae</taxon>
        <taxon>Sordariales</taxon>
        <taxon>Naviculisporaceae</taxon>
        <taxon>Rhypophila</taxon>
    </lineage>
</organism>
<feature type="compositionally biased region" description="Basic and acidic residues" evidence="1">
    <location>
        <begin position="13"/>
        <end position="24"/>
    </location>
</feature>
<dbReference type="EMBL" id="MU858075">
    <property type="protein sequence ID" value="KAK4215871.1"/>
    <property type="molecule type" value="Genomic_DNA"/>
</dbReference>
<dbReference type="InterPro" id="IPR027417">
    <property type="entry name" value="P-loop_NTPase"/>
</dbReference>
<keyword evidence="3" id="KW-1185">Reference proteome</keyword>
<dbReference type="Proteomes" id="UP001301769">
    <property type="component" value="Unassembled WGS sequence"/>
</dbReference>
<reference evidence="2" key="1">
    <citation type="journal article" date="2023" name="Mol. Phylogenet. Evol.">
        <title>Genome-scale phylogeny and comparative genomics of the fungal order Sordariales.</title>
        <authorList>
            <person name="Hensen N."/>
            <person name="Bonometti L."/>
            <person name="Westerberg I."/>
            <person name="Brannstrom I.O."/>
            <person name="Guillou S."/>
            <person name="Cros-Aarteil S."/>
            <person name="Calhoun S."/>
            <person name="Haridas S."/>
            <person name="Kuo A."/>
            <person name="Mondo S."/>
            <person name="Pangilinan J."/>
            <person name="Riley R."/>
            <person name="LaButti K."/>
            <person name="Andreopoulos B."/>
            <person name="Lipzen A."/>
            <person name="Chen C."/>
            <person name="Yan M."/>
            <person name="Daum C."/>
            <person name="Ng V."/>
            <person name="Clum A."/>
            <person name="Steindorff A."/>
            <person name="Ohm R.A."/>
            <person name="Martin F."/>
            <person name="Silar P."/>
            <person name="Natvig D.O."/>
            <person name="Lalanne C."/>
            <person name="Gautier V."/>
            <person name="Ament-Velasquez S.L."/>
            <person name="Kruys A."/>
            <person name="Hutchinson M.I."/>
            <person name="Powell A.J."/>
            <person name="Barry K."/>
            <person name="Miller A.N."/>
            <person name="Grigoriev I.V."/>
            <person name="Debuchy R."/>
            <person name="Gladieux P."/>
            <person name="Hiltunen Thoren M."/>
            <person name="Johannesson H."/>
        </authorList>
    </citation>
    <scope>NUCLEOTIDE SEQUENCE</scope>
    <source>
        <strain evidence="2">PSN293</strain>
    </source>
</reference>
<protein>
    <recommendedName>
        <fullName evidence="4">P-loop containing nucleoside triphosphate hydrolase protein</fullName>
    </recommendedName>
</protein>